<name>A0A1M6M237_9CLOT</name>
<dbReference type="AlphaFoldDB" id="A0A1M6M237"/>
<feature type="transmembrane region" description="Helical" evidence="1">
    <location>
        <begin position="396"/>
        <end position="422"/>
    </location>
</feature>
<keyword evidence="1" id="KW-0812">Transmembrane</keyword>
<feature type="transmembrane region" description="Helical" evidence="1">
    <location>
        <begin position="468"/>
        <end position="489"/>
    </location>
</feature>
<feature type="transmembrane region" description="Helical" evidence="1">
    <location>
        <begin position="429"/>
        <end position="448"/>
    </location>
</feature>
<dbReference type="Pfam" id="PF16962">
    <property type="entry name" value="ABC_export"/>
    <property type="match status" value="1"/>
</dbReference>
<evidence type="ECO:0000313" key="2">
    <source>
        <dbReference type="EMBL" id="SHJ77542.1"/>
    </source>
</evidence>
<keyword evidence="1" id="KW-0472">Membrane</keyword>
<feature type="transmembrane region" description="Helical" evidence="1">
    <location>
        <begin position="177"/>
        <end position="196"/>
    </location>
</feature>
<feature type="transmembrane region" description="Helical" evidence="1">
    <location>
        <begin position="26"/>
        <end position="45"/>
    </location>
</feature>
<feature type="transmembrane region" description="Helical" evidence="1">
    <location>
        <begin position="241"/>
        <end position="259"/>
    </location>
</feature>
<feature type="transmembrane region" description="Helical" evidence="1">
    <location>
        <begin position="330"/>
        <end position="351"/>
    </location>
</feature>
<feature type="transmembrane region" description="Helical" evidence="1">
    <location>
        <begin position="103"/>
        <end position="126"/>
    </location>
</feature>
<protein>
    <submittedName>
        <fullName evidence="2">Putative ABC exporter</fullName>
    </submittedName>
</protein>
<keyword evidence="1" id="KW-1133">Transmembrane helix</keyword>
<organism evidence="2 3">
    <name type="scientific">Clostridium cavendishii DSM 21758</name>
    <dbReference type="NCBI Taxonomy" id="1121302"/>
    <lineage>
        <taxon>Bacteria</taxon>
        <taxon>Bacillati</taxon>
        <taxon>Bacillota</taxon>
        <taxon>Clostridia</taxon>
        <taxon>Eubacteriales</taxon>
        <taxon>Clostridiaceae</taxon>
        <taxon>Clostridium</taxon>
    </lineage>
</organism>
<dbReference type="EMBL" id="FQZB01000010">
    <property type="protein sequence ID" value="SHJ77542.1"/>
    <property type="molecule type" value="Genomic_DNA"/>
</dbReference>
<feature type="transmembrane region" description="Helical" evidence="1">
    <location>
        <begin position="358"/>
        <end position="376"/>
    </location>
</feature>
<accession>A0A1M6M237</accession>
<proteinExistence type="predicted"/>
<keyword evidence="3" id="KW-1185">Reference proteome</keyword>
<feature type="transmembrane region" description="Helical" evidence="1">
    <location>
        <begin position="138"/>
        <end position="165"/>
    </location>
</feature>
<dbReference type="Proteomes" id="UP000184310">
    <property type="component" value="Unassembled WGS sequence"/>
</dbReference>
<evidence type="ECO:0000313" key="3">
    <source>
        <dbReference type="Proteomes" id="UP000184310"/>
    </source>
</evidence>
<feature type="transmembrane region" description="Helical" evidence="1">
    <location>
        <begin position="216"/>
        <end position="234"/>
    </location>
</feature>
<feature type="transmembrane region" description="Helical" evidence="1">
    <location>
        <begin position="57"/>
        <end position="77"/>
    </location>
</feature>
<dbReference type="InterPro" id="IPR031584">
    <property type="entry name" value="Put_ABC_export"/>
</dbReference>
<reference evidence="2 3" key="1">
    <citation type="submission" date="2016-11" db="EMBL/GenBank/DDBJ databases">
        <authorList>
            <person name="Jaros S."/>
            <person name="Januszkiewicz K."/>
            <person name="Wedrychowicz H."/>
        </authorList>
    </citation>
    <scope>NUCLEOTIDE SEQUENCE [LARGE SCALE GENOMIC DNA]</scope>
    <source>
        <strain evidence="2 3">DSM 21758</strain>
    </source>
</reference>
<feature type="transmembrane region" description="Helical" evidence="1">
    <location>
        <begin position="496"/>
        <end position="517"/>
    </location>
</feature>
<gene>
    <name evidence="2" type="ORF">SAMN02745163_02569</name>
</gene>
<dbReference type="OrthoDB" id="816862at2"/>
<evidence type="ECO:0000256" key="1">
    <source>
        <dbReference type="SAM" id="Phobius"/>
    </source>
</evidence>
<dbReference type="RefSeq" id="WP_072988147.1">
    <property type="nucleotide sequence ID" value="NZ_FQZB01000010.1"/>
</dbReference>
<sequence length="527" mass="59908">MQALRYLFRTSAINYIKVLKRTPSKLIALIFYIAILCFIFFAAALPKKSNNTISINIVISISVILAFICIFLALINGTKRMATSYLMSDVNLIFTSPIKPQTVLLYGFIKQIKSVLLFSLFLLFQMPNISANFKLAPFGIFVIIISFILLQLLCSFLSMLVYSLVNKSKELQQKANYFFKFLGIFLIAFTAISVYGPKNKLLSNTIDFFSGKTFDYVPIVGWFKIIITQCFVGYNKSFPFLLLLLIISIGITITILYKLNLDFYEDVLESSEHNETLSKVKTKQIDKKSVVNENLFKYKRKTRKITSNYNTTFARAIMSRHILEYRKTGFGILDFSALIFIGIALGFSFFFPHKDIKILLFFFIYMTVITSFTGKFNEEVSKHYIFMIPDRAEKKIIYATIGSILKFCSDALFIFIPSALIIKANPIETLLCILSYVSFGAVVTYGSIVNMRFIGALGSKFFSGLLQFVSLILYILPGLIGAGILSVFFSFLFGKYSIYISFLVWNSLASFVLLQIGKKVLDNLENV</sequence>
<dbReference type="STRING" id="1121302.SAMN02745163_02569"/>